<dbReference type="SUPFAM" id="SSF63411">
    <property type="entry name" value="LuxS/MPP-like metallohydrolase"/>
    <property type="match status" value="3"/>
</dbReference>
<dbReference type="Proteomes" id="UP000005017">
    <property type="component" value="Unassembled WGS sequence"/>
</dbReference>
<dbReference type="RefSeq" id="WP_006626710.1">
    <property type="nucleotide sequence ID" value="NZ_ADFR01000002.1"/>
</dbReference>
<evidence type="ECO:0000313" key="2">
    <source>
        <dbReference type="EMBL" id="EFC06365.1"/>
    </source>
</evidence>
<dbReference type="STRING" id="679192.HMPREF9013_1072"/>
<keyword evidence="3" id="KW-1185">Reference proteome</keyword>
<gene>
    <name evidence="2" type="ORF">HMPREF9013_1072</name>
</gene>
<dbReference type="EMBL" id="ADFR01000002">
    <property type="protein sequence ID" value="EFC06365.1"/>
    <property type="molecule type" value="Genomic_DNA"/>
</dbReference>
<dbReference type="InterPro" id="IPR013578">
    <property type="entry name" value="Peptidase_M16C_assoc"/>
</dbReference>
<proteinExistence type="predicted"/>
<dbReference type="eggNOG" id="COG1026">
    <property type="taxonomic scope" value="Bacteria"/>
</dbReference>
<dbReference type="GO" id="GO:0016485">
    <property type="term" value="P:protein processing"/>
    <property type="evidence" value="ECO:0007669"/>
    <property type="project" value="TreeGrafter"/>
</dbReference>
<accession>D2MMT9</accession>
<dbReference type="PANTHER" id="PTHR43016:SF13">
    <property type="entry name" value="PRESEQUENCE PROTEASE, MITOCHONDRIAL"/>
    <property type="match status" value="1"/>
</dbReference>
<sequence>MSIVHSILVGTNEAPLKKAILESGLAQDVDYSLETELQQPFSILMLVNTEEEHLEKIKEVIRFVTKDYHFDPKELEASINGMEFHYREKSEPAGLLNSLHSLETWLYDGDPIDGIQLSSIFNELREEISTSYFEEMMKEFYDDEEHWVTVIAKPSKTIAKRRDEAEQARLLADQANWENARPYIEEQLALEAWQTTPDTKEQLDTMPKLSLSDVQSKVILFPTEEISYRGTRVLIHPSDPSGIVHFNLYFSLAGLPKDRLSEVAFFTRQLLGNLATENYSLSALTSEIKNVIPVLSTGVTCFTPYNRTDGTQPFLEVTASTLEKNVDQAIALVQEILFKTKFEKEFVLNLLKQSNESIRQSLVNSGHQYALLRAKAHTSAEGVFNEYTRGITYGAYLQSLEDHFEEDWEGFLEAIQNNISVIFSQDRFILSIAGIEKEKFEDFIFGLNTVKANGTVVHYPLLQDEKEALQISGGVSYTGVAAKMETYDPCFQVLAHLVTYDFLWTEVRVKNGAYGTGMRSNRLGFNTFSYRDPNPIVSLEVNQKIADYLRDFVKKPETENDLNIIGTIATMEPLMNYRSQVKTGDTLVLSSIDDHIRQAERERLLAMKKEDYLALADQVEEALKHRFQVVIGNEEAVSKLDGYKKLSIKE</sequence>
<dbReference type="GO" id="GO:0046872">
    <property type="term" value="F:metal ion binding"/>
    <property type="evidence" value="ECO:0007669"/>
    <property type="project" value="InterPro"/>
</dbReference>
<dbReference type="GO" id="GO:0004222">
    <property type="term" value="F:metalloendopeptidase activity"/>
    <property type="evidence" value="ECO:0007669"/>
    <property type="project" value="TreeGrafter"/>
</dbReference>
<dbReference type="SMART" id="SM01264">
    <property type="entry name" value="M16C_associated"/>
    <property type="match status" value="1"/>
</dbReference>
<comment type="caution">
    <text evidence="2">The sequence shown here is derived from an EMBL/GenBank/DDBJ whole genome shotgun (WGS) entry which is preliminary data.</text>
</comment>
<feature type="domain" description="Peptidase M16C associated" evidence="1">
    <location>
        <begin position="152"/>
        <end position="400"/>
    </location>
</feature>
<dbReference type="PANTHER" id="PTHR43016">
    <property type="entry name" value="PRESEQUENCE PROTEASE"/>
    <property type="match status" value="1"/>
</dbReference>
<evidence type="ECO:0000313" key="3">
    <source>
        <dbReference type="Proteomes" id="UP000005017"/>
    </source>
</evidence>
<protein>
    <submittedName>
        <fullName evidence="2">Peptidase M16C associated</fullName>
    </submittedName>
</protein>
<name>D2MMT9_9FIRM</name>
<dbReference type="Gene3D" id="3.30.830.10">
    <property type="entry name" value="Metalloenzyme, LuxS/M16 peptidase-like"/>
    <property type="match status" value="3"/>
</dbReference>
<dbReference type="Pfam" id="PF08367">
    <property type="entry name" value="M16C_assoc"/>
    <property type="match status" value="1"/>
</dbReference>
<dbReference type="InterPro" id="IPR055130">
    <property type="entry name" value="PreP_C"/>
</dbReference>
<dbReference type="InterPro" id="IPR011249">
    <property type="entry name" value="Metalloenz_LuxS/M16"/>
</dbReference>
<dbReference type="AlphaFoldDB" id="D2MMT9"/>
<organism evidence="2 3">
    <name type="scientific">Bulleidia extructa W1219</name>
    <dbReference type="NCBI Taxonomy" id="679192"/>
    <lineage>
        <taxon>Bacteria</taxon>
        <taxon>Bacillati</taxon>
        <taxon>Bacillota</taxon>
        <taxon>Erysipelotrichia</taxon>
        <taxon>Erysipelotrichales</taxon>
        <taxon>Erysipelotrichaceae</taxon>
        <taxon>Bulleidia</taxon>
    </lineage>
</organism>
<evidence type="ECO:0000259" key="1">
    <source>
        <dbReference type="SMART" id="SM01264"/>
    </source>
</evidence>
<reference evidence="3" key="1">
    <citation type="submission" date="2009-12" db="EMBL/GenBank/DDBJ databases">
        <title>Sequence of Clostridiales genomosp. BVAB3 str. UPII9-5.</title>
        <authorList>
            <person name="Madupu R."/>
            <person name="Durkin A.S."/>
            <person name="Torralba M."/>
            <person name="Methe B."/>
            <person name="Sutton G.G."/>
            <person name="Strausberg R.L."/>
            <person name="Nelson K.E."/>
        </authorList>
    </citation>
    <scope>NUCLEOTIDE SEQUENCE [LARGE SCALE GENOMIC DNA]</scope>
    <source>
        <strain evidence="3">W1219</strain>
    </source>
</reference>
<dbReference type="OrthoDB" id="9762027at2"/>
<dbReference type="Pfam" id="PF22516">
    <property type="entry name" value="PreP_C"/>
    <property type="match status" value="1"/>
</dbReference>